<dbReference type="Gene3D" id="1.10.340.30">
    <property type="entry name" value="Hypothetical protein, domain 2"/>
    <property type="match status" value="1"/>
</dbReference>
<dbReference type="RefSeq" id="WP_186504318.1">
    <property type="nucleotide sequence ID" value="NZ_JACOGK010000039.1"/>
</dbReference>
<comment type="caution">
    <text evidence="1">The sequence shown here is derived from an EMBL/GenBank/DDBJ whole genome shotgun (WGS) entry which is preliminary data.</text>
</comment>
<dbReference type="InterPro" id="IPR011257">
    <property type="entry name" value="DNA_glycosylase"/>
</dbReference>
<dbReference type="Pfam" id="PF03352">
    <property type="entry name" value="Adenine_glyco"/>
    <property type="match status" value="1"/>
</dbReference>
<gene>
    <name evidence="1" type="ORF">H8J70_10880</name>
</gene>
<keyword evidence="2" id="KW-1185">Reference proteome</keyword>
<protein>
    <submittedName>
        <fullName evidence="1">DNA-3-methyladenine glycosylase I</fullName>
    </submittedName>
</protein>
<dbReference type="InterPro" id="IPR005019">
    <property type="entry name" value="Adenine_glyco"/>
</dbReference>
<dbReference type="PANTHER" id="PTHR30037:SF4">
    <property type="entry name" value="DNA-3-METHYLADENINE GLYCOSYLASE I"/>
    <property type="match status" value="1"/>
</dbReference>
<evidence type="ECO:0000313" key="2">
    <source>
        <dbReference type="Proteomes" id="UP000606870"/>
    </source>
</evidence>
<dbReference type="SUPFAM" id="SSF48150">
    <property type="entry name" value="DNA-glycosylase"/>
    <property type="match status" value="1"/>
</dbReference>
<evidence type="ECO:0000313" key="1">
    <source>
        <dbReference type="EMBL" id="MBC3537744.1"/>
    </source>
</evidence>
<dbReference type="InterPro" id="IPR052891">
    <property type="entry name" value="DNA-3mA_glycosylase"/>
</dbReference>
<sequence>MTTSWPDGKQRCAWCNPRNAAYIHYHDEEWGVPVHDDGVLFAMLILESFQAGLSWECVLNKRDAFAAAFDHFDAVKISQYDAAKCEELRQNPGIIRNKLKIKAAVSNAAIFLGIQKEWGSFSAYLWHWTDGQIRYETDKTHSDLSDAISADLRRRGMKFVGTTIIYAYLQAVGVINSHTKECFRYSGT</sequence>
<name>A0ABR6VLS7_9FIRM</name>
<dbReference type="EMBL" id="JACOGK010000039">
    <property type="protein sequence ID" value="MBC3537744.1"/>
    <property type="molecule type" value="Genomic_DNA"/>
</dbReference>
<proteinExistence type="predicted"/>
<dbReference type="PANTHER" id="PTHR30037">
    <property type="entry name" value="DNA-3-METHYLADENINE GLYCOSYLASE 1"/>
    <property type="match status" value="1"/>
</dbReference>
<accession>A0ABR6VLS7</accession>
<organism evidence="1 2">
    <name type="scientific">Megasphaera hominis</name>
    <dbReference type="NCBI Taxonomy" id="159836"/>
    <lineage>
        <taxon>Bacteria</taxon>
        <taxon>Bacillati</taxon>
        <taxon>Bacillota</taxon>
        <taxon>Negativicutes</taxon>
        <taxon>Veillonellales</taxon>
        <taxon>Veillonellaceae</taxon>
        <taxon>Megasphaera</taxon>
    </lineage>
</organism>
<dbReference type="Proteomes" id="UP000606870">
    <property type="component" value="Unassembled WGS sequence"/>
</dbReference>
<reference evidence="1 2" key="1">
    <citation type="submission" date="2020-08" db="EMBL/GenBank/DDBJ databases">
        <authorList>
            <person name="Liu C."/>
            <person name="Sun Q."/>
        </authorList>
    </citation>
    <scope>NUCLEOTIDE SEQUENCE [LARGE SCALE GENOMIC DNA]</scope>
    <source>
        <strain evidence="1 2">NSJ-59</strain>
    </source>
</reference>